<feature type="transmembrane region" description="Helical" evidence="1">
    <location>
        <begin position="78"/>
        <end position="97"/>
    </location>
</feature>
<protein>
    <recommendedName>
        <fullName evidence="4">ATP synthase subunit I</fullName>
    </recommendedName>
</protein>
<organism evidence="2 3">
    <name type="scientific">Hungatella hathewayi WAL-18680</name>
    <dbReference type="NCBI Taxonomy" id="742737"/>
    <lineage>
        <taxon>Bacteria</taxon>
        <taxon>Bacillati</taxon>
        <taxon>Bacillota</taxon>
        <taxon>Clostridia</taxon>
        <taxon>Lachnospirales</taxon>
        <taxon>Lachnospiraceae</taxon>
        <taxon>Hungatella</taxon>
    </lineage>
</organism>
<proteinExistence type="predicted"/>
<accession>G5IA51</accession>
<dbReference type="Proteomes" id="UP000005384">
    <property type="component" value="Unassembled WGS sequence"/>
</dbReference>
<gene>
    <name evidence="2" type="ORF">HMPREF9473_00391</name>
</gene>
<dbReference type="PATRIC" id="fig|742737.3.peg.390"/>
<comment type="caution">
    <text evidence="2">The sequence shown here is derived from an EMBL/GenBank/DDBJ whole genome shotgun (WGS) entry which is preliminary data.</text>
</comment>
<dbReference type="EMBL" id="ADLN01000001">
    <property type="protein sequence ID" value="EHI61940.1"/>
    <property type="molecule type" value="Genomic_DNA"/>
</dbReference>
<dbReference type="HOGENOM" id="CLU_147317_1_0_9"/>
<evidence type="ECO:0000313" key="3">
    <source>
        <dbReference type="Proteomes" id="UP000005384"/>
    </source>
</evidence>
<reference evidence="2 3" key="1">
    <citation type="submission" date="2011-08" db="EMBL/GenBank/DDBJ databases">
        <title>The Genome Sequence of Clostridium hathewayi WAL-18680.</title>
        <authorList>
            <consortium name="The Broad Institute Genome Sequencing Platform"/>
            <person name="Earl A."/>
            <person name="Ward D."/>
            <person name="Feldgarden M."/>
            <person name="Gevers D."/>
            <person name="Finegold S.M."/>
            <person name="Summanen P.H."/>
            <person name="Molitoris D.R."/>
            <person name="Song M."/>
            <person name="Daigneault M."/>
            <person name="Allen-Vercoe E."/>
            <person name="Young S.K."/>
            <person name="Zeng Q."/>
            <person name="Gargeya S."/>
            <person name="Fitzgerald M."/>
            <person name="Haas B."/>
            <person name="Abouelleil A."/>
            <person name="Alvarado L."/>
            <person name="Arachchi H.M."/>
            <person name="Berlin A."/>
            <person name="Brown A."/>
            <person name="Chapman S.B."/>
            <person name="Chen Z."/>
            <person name="Dunbar C."/>
            <person name="Freedman E."/>
            <person name="Gearin G."/>
            <person name="Gellesch M."/>
            <person name="Goldberg J."/>
            <person name="Griggs A."/>
            <person name="Gujja S."/>
            <person name="Heiman D."/>
            <person name="Howarth C."/>
            <person name="Larson L."/>
            <person name="Lui A."/>
            <person name="MacDonald P.J.P."/>
            <person name="Montmayeur A."/>
            <person name="Murphy C."/>
            <person name="Neiman D."/>
            <person name="Pearson M."/>
            <person name="Priest M."/>
            <person name="Roberts A."/>
            <person name="Saif S."/>
            <person name="Shea T."/>
            <person name="Shenoy N."/>
            <person name="Sisk P."/>
            <person name="Stolte C."/>
            <person name="Sykes S."/>
            <person name="Wortman J."/>
            <person name="Nusbaum C."/>
            <person name="Birren B."/>
        </authorList>
    </citation>
    <scope>NUCLEOTIDE SEQUENCE [LARGE SCALE GENOMIC DNA]</scope>
    <source>
        <strain evidence="2 3">WAL-18680</strain>
    </source>
</reference>
<keyword evidence="3" id="KW-1185">Reference proteome</keyword>
<evidence type="ECO:0000313" key="2">
    <source>
        <dbReference type="EMBL" id="EHI61940.1"/>
    </source>
</evidence>
<name>G5IA51_9FIRM</name>
<feature type="transmembrane region" description="Helical" evidence="1">
    <location>
        <begin position="36"/>
        <end position="57"/>
    </location>
</feature>
<keyword evidence="1" id="KW-1133">Transmembrane helix</keyword>
<keyword evidence="1" id="KW-0812">Transmembrane</keyword>
<dbReference type="OrthoDB" id="1778891at2"/>
<dbReference type="AlphaFoldDB" id="G5IA51"/>
<feature type="transmembrane region" description="Helical" evidence="1">
    <location>
        <begin position="103"/>
        <end position="121"/>
    </location>
</feature>
<dbReference type="RefSeq" id="WP_006778373.1">
    <property type="nucleotide sequence ID" value="NZ_CP040506.1"/>
</dbReference>
<evidence type="ECO:0008006" key="4">
    <source>
        <dbReference type="Google" id="ProtNLM"/>
    </source>
</evidence>
<sequence>MSKNMIRLVLEMSVGMLCYVLLLGVLGWLLHGSLGFVLPPVLLGLAAGFVSDVLMLIHMAYITERVADSMDEAYANKTTMIHAMIRKVVFIIVLVYLGTRPQINPVAMILGALGLKAGAFLQPFVHRAFSRGAVTH</sequence>
<evidence type="ECO:0000256" key="1">
    <source>
        <dbReference type="SAM" id="Phobius"/>
    </source>
</evidence>
<feature type="transmembrane region" description="Helical" evidence="1">
    <location>
        <begin position="12"/>
        <end position="30"/>
    </location>
</feature>
<keyword evidence="1" id="KW-0472">Membrane</keyword>